<proteinExistence type="predicted"/>
<protein>
    <submittedName>
        <fullName evidence="1">Uncharacterized protein</fullName>
    </submittedName>
</protein>
<dbReference type="Proteomes" id="UP000243423">
    <property type="component" value="Nucleomorph 3"/>
</dbReference>
<evidence type="ECO:0000313" key="2">
    <source>
        <dbReference type="Proteomes" id="UP000243423"/>
    </source>
</evidence>
<gene>
    <name evidence="1" type="ORF">CPARA_3gp383</name>
</gene>
<keyword evidence="1" id="KW-0542">Nucleomorph</keyword>
<dbReference type="AlphaFoldDB" id="F2HIB7"/>
<dbReference type="RefSeq" id="XP_003239939.1">
    <property type="nucleotide sequence ID" value="XM_003239891.1"/>
</dbReference>
<reference evidence="1 2" key="1">
    <citation type="journal article" date="2011" name="Genome Biol. Evol.">
        <title>Complete nucleomorph genome sequence of the nonphotosynthetic alga Cryptomonas paramecium reveals a core nucleomorph gene set.</title>
        <authorList>
            <person name="Tanifuji G."/>
            <person name="Onodera N.T."/>
            <person name="Wheeler T.J."/>
            <person name="Dlutek M."/>
            <person name="Donaher N."/>
            <person name="Archibald J.M."/>
        </authorList>
    </citation>
    <scope>NUCLEOTIDE SEQUENCE [LARGE SCALE GENOMIC DNA]</scope>
    <source>
        <strain evidence="1 2">CCAP977/2A</strain>
    </source>
</reference>
<dbReference type="EMBL" id="CP002174">
    <property type="protein sequence ID" value="AEA39041.1"/>
    <property type="molecule type" value="Genomic_DNA"/>
</dbReference>
<geneLocation type="nucleomorph" evidence="1"/>
<evidence type="ECO:0000313" key="1">
    <source>
        <dbReference type="EMBL" id="AEA39041.1"/>
    </source>
</evidence>
<sequence>MTLGKIHNFLNKHLNKSVLLIGKNNFKRKFIINCILKYCKNERDCVIYSGFKLKCIKFIFDKKKNIKISFIIEKIIGLSKFSKNKTVIIFYQICNINKSRQTYLLKEINKIKKIFFYIHLK</sequence>
<dbReference type="GeneID" id="10447295"/>
<accession>F2HIB7</accession>
<name>F2HIB7_9CRYP</name>
<organism evidence="1 2">
    <name type="scientific">Cryptomonas paramaecium</name>
    <dbReference type="NCBI Taxonomy" id="2898"/>
    <lineage>
        <taxon>Eukaryota</taxon>
        <taxon>Cryptophyceae</taxon>
        <taxon>Cryptomonadales</taxon>
        <taxon>Cryptomonadaceae</taxon>
        <taxon>Cryptomonas</taxon>
    </lineage>
</organism>